<dbReference type="RefSeq" id="WP_252822289.1">
    <property type="nucleotide sequence ID" value="NZ_JAMXQS010000010.1"/>
</dbReference>
<protein>
    <submittedName>
        <fullName evidence="2">DUF922 domain-containing protein</fullName>
    </submittedName>
</protein>
<keyword evidence="3" id="KW-1185">Reference proteome</keyword>
<keyword evidence="1" id="KW-0732">Signal</keyword>
<dbReference type="InterPro" id="IPR010321">
    <property type="entry name" value="DUF922"/>
</dbReference>
<gene>
    <name evidence="2" type="ORF">NGM99_20105</name>
</gene>
<organism evidence="2 3">
    <name type="scientific">Mesorhizobium liriopis</name>
    <dbReference type="NCBI Taxonomy" id="2953882"/>
    <lineage>
        <taxon>Bacteria</taxon>
        <taxon>Pseudomonadati</taxon>
        <taxon>Pseudomonadota</taxon>
        <taxon>Alphaproteobacteria</taxon>
        <taxon>Hyphomicrobiales</taxon>
        <taxon>Phyllobacteriaceae</taxon>
        <taxon>Mesorhizobium</taxon>
    </lineage>
</organism>
<dbReference type="Pfam" id="PF06037">
    <property type="entry name" value="DUF922"/>
    <property type="match status" value="1"/>
</dbReference>
<dbReference type="PIRSF" id="PIRSF010521">
    <property type="entry name" value="DUF922_bac"/>
    <property type="match status" value="1"/>
</dbReference>
<proteinExistence type="predicted"/>
<accession>A0ABT1CB96</accession>
<sequence>MLKPILIGALLMMGGTGSSLAASVSKTYSYFSVGGSTLSEIERELDRRGPQIAATGKRHPGATTLEFTSKLTFARENGSCRIANADISVKASVKLPRWKRPNRADQGTRLIWDTLASDIKRHEESHIGIAKNHARQLEASLERLGQFPSCRAAQASAQAVSTRALAQHDADQARFDRIEGRNFEDRIITLLKYRLQRMEAANGK</sequence>
<feature type="signal peptide" evidence="1">
    <location>
        <begin position="1"/>
        <end position="21"/>
    </location>
</feature>
<dbReference type="EMBL" id="JAMXQS010000010">
    <property type="protein sequence ID" value="MCO6052094.1"/>
    <property type="molecule type" value="Genomic_DNA"/>
</dbReference>
<comment type="caution">
    <text evidence="2">The sequence shown here is derived from an EMBL/GenBank/DDBJ whole genome shotgun (WGS) entry which is preliminary data.</text>
</comment>
<name>A0ABT1CB96_9HYPH</name>
<dbReference type="Proteomes" id="UP001205906">
    <property type="component" value="Unassembled WGS sequence"/>
</dbReference>
<evidence type="ECO:0000256" key="1">
    <source>
        <dbReference type="SAM" id="SignalP"/>
    </source>
</evidence>
<evidence type="ECO:0000313" key="2">
    <source>
        <dbReference type="EMBL" id="MCO6052094.1"/>
    </source>
</evidence>
<evidence type="ECO:0000313" key="3">
    <source>
        <dbReference type="Proteomes" id="UP001205906"/>
    </source>
</evidence>
<reference evidence="2 3" key="1">
    <citation type="submission" date="2022-06" db="EMBL/GenBank/DDBJ databases">
        <title>Mesorhizobium sp. strain RP14 Genome sequencing and assembly.</title>
        <authorList>
            <person name="Kim I."/>
        </authorList>
    </citation>
    <scope>NUCLEOTIDE SEQUENCE [LARGE SCALE GENOMIC DNA]</scope>
    <source>
        <strain evidence="3">RP14(2022)</strain>
    </source>
</reference>
<feature type="chain" id="PRO_5045052025" evidence="1">
    <location>
        <begin position="22"/>
        <end position="204"/>
    </location>
</feature>